<accession>A0A8J5JJ21</accession>
<feature type="compositionally biased region" description="Basic residues" evidence="3">
    <location>
        <begin position="322"/>
        <end position="334"/>
    </location>
</feature>
<dbReference type="InterPro" id="IPR013922">
    <property type="entry name" value="Cyclin_PHO80-like"/>
</dbReference>
<evidence type="ECO:0000313" key="6">
    <source>
        <dbReference type="Proteomes" id="UP000747542"/>
    </source>
</evidence>
<feature type="non-terminal residue" evidence="5">
    <location>
        <position position="1"/>
    </location>
</feature>
<comment type="similarity">
    <text evidence="1">Belongs to the CNPPD1 family.</text>
</comment>
<feature type="non-terminal residue" evidence="5">
    <location>
        <position position="509"/>
    </location>
</feature>
<dbReference type="Proteomes" id="UP000747542">
    <property type="component" value="Unassembled WGS sequence"/>
</dbReference>
<proteinExistence type="inferred from homology"/>
<gene>
    <name evidence="5" type="primary">CNPPD1-L</name>
    <name evidence="5" type="ORF">Hamer_G020093</name>
</gene>
<evidence type="ECO:0000256" key="2">
    <source>
        <dbReference type="ARBA" id="ARBA00040808"/>
    </source>
</evidence>
<protein>
    <recommendedName>
        <fullName evidence="2">Protein CNPPD1</fullName>
    </recommendedName>
</protein>
<reference evidence="5" key="1">
    <citation type="journal article" date="2021" name="Sci. Adv.">
        <title>The American lobster genome reveals insights on longevity, neural, and immune adaptations.</title>
        <authorList>
            <person name="Polinski J.M."/>
            <person name="Zimin A.V."/>
            <person name="Clark K.F."/>
            <person name="Kohn A.B."/>
            <person name="Sadowski N."/>
            <person name="Timp W."/>
            <person name="Ptitsyn A."/>
            <person name="Khanna P."/>
            <person name="Romanova D.Y."/>
            <person name="Williams P."/>
            <person name="Greenwood S.J."/>
            <person name="Moroz L.L."/>
            <person name="Walt D.R."/>
            <person name="Bodnar A.G."/>
        </authorList>
    </citation>
    <scope>NUCLEOTIDE SEQUENCE</scope>
    <source>
        <strain evidence="5">GMGI-L3</strain>
    </source>
</reference>
<dbReference type="EMBL" id="JAHLQT010045843">
    <property type="protein sequence ID" value="KAG7154029.1"/>
    <property type="molecule type" value="Genomic_DNA"/>
</dbReference>
<comment type="caution">
    <text evidence="5">The sequence shown here is derived from an EMBL/GenBank/DDBJ whole genome shotgun (WGS) entry which is preliminary data.</text>
</comment>
<feature type="domain" description="Cyclin N-terminal" evidence="4">
    <location>
        <begin position="59"/>
        <end position="148"/>
    </location>
</feature>
<evidence type="ECO:0000256" key="3">
    <source>
        <dbReference type="SAM" id="MobiDB-lite"/>
    </source>
</evidence>
<evidence type="ECO:0000313" key="5">
    <source>
        <dbReference type="EMBL" id="KAG7154029.1"/>
    </source>
</evidence>
<dbReference type="InterPro" id="IPR036915">
    <property type="entry name" value="Cyclin-like_sf"/>
</dbReference>
<name>A0A8J5JJ21_HOMAM</name>
<dbReference type="SUPFAM" id="SSF47954">
    <property type="entry name" value="Cyclin-like"/>
    <property type="match status" value="1"/>
</dbReference>
<sequence length="509" mass="57129">FLPEYVEYAERIRKSLYYGRLPATDRPSLPFTSLSVERFSELCRQDGLEKLDLRYASSMCYDACVTPCSLILALMYLDRLRSHNPEYLANTSPSQVFLVAMVVASKYLYDDGEEDEVFNDEWATSAAISLSDLNQAEKEFLVAIDWNLFVDADSFLCAFKRVEGEVAWREGERRGYFTYSDLLSLTQSLPASCTPLLNLMSHVFAVCMVGYTAAVVSIVAGTILAQECSQHMATMMNHLTYDVSSSNETVTPYLKDVTELGHSVQVADSLSFMTGNMETSLDDDEERNMSLSGLPSRAITTLTTSILLAMSSPSTQQQHQQQQHRQHSSGHKNCRSCQSSRVDQNCRPRTKDPNVCCEPDDSDLDPSDVRLSFTTGPYWPPSSHGRRIGQVDVNFIPLHLPNLDLTSMESHASDQKEDWVYSNPWKIPWLSWHSAPIYSMIQNFSGIGAPNMASFRRSEHGWVDWLDRMYELMQGIVIDIVPHAHSVTLSPAPMLSRVAVAHSGPDPVP</sequence>
<organism evidence="5 6">
    <name type="scientific">Homarus americanus</name>
    <name type="common">American lobster</name>
    <dbReference type="NCBI Taxonomy" id="6706"/>
    <lineage>
        <taxon>Eukaryota</taxon>
        <taxon>Metazoa</taxon>
        <taxon>Ecdysozoa</taxon>
        <taxon>Arthropoda</taxon>
        <taxon>Crustacea</taxon>
        <taxon>Multicrustacea</taxon>
        <taxon>Malacostraca</taxon>
        <taxon>Eumalacostraca</taxon>
        <taxon>Eucarida</taxon>
        <taxon>Decapoda</taxon>
        <taxon>Pleocyemata</taxon>
        <taxon>Astacidea</taxon>
        <taxon>Nephropoidea</taxon>
        <taxon>Nephropidae</taxon>
        <taxon>Homarus</taxon>
    </lineage>
</organism>
<evidence type="ECO:0000256" key="1">
    <source>
        <dbReference type="ARBA" id="ARBA00038508"/>
    </source>
</evidence>
<evidence type="ECO:0000259" key="4">
    <source>
        <dbReference type="Pfam" id="PF00134"/>
    </source>
</evidence>
<dbReference type="PANTHER" id="PTHR15615">
    <property type="match status" value="1"/>
</dbReference>
<dbReference type="GO" id="GO:0019901">
    <property type="term" value="F:protein kinase binding"/>
    <property type="evidence" value="ECO:0007669"/>
    <property type="project" value="InterPro"/>
</dbReference>
<keyword evidence="6" id="KW-1185">Reference proteome</keyword>
<dbReference type="GO" id="GO:0005634">
    <property type="term" value="C:nucleus"/>
    <property type="evidence" value="ECO:0007669"/>
    <property type="project" value="TreeGrafter"/>
</dbReference>
<dbReference type="GO" id="GO:0000307">
    <property type="term" value="C:cyclin-dependent protein kinase holoenzyme complex"/>
    <property type="evidence" value="ECO:0007669"/>
    <property type="project" value="TreeGrafter"/>
</dbReference>
<dbReference type="PANTHER" id="PTHR15615:SF108">
    <property type="entry name" value="PROTEIN CNPPD1"/>
    <property type="match status" value="1"/>
</dbReference>
<dbReference type="CDD" id="cd20557">
    <property type="entry name" value="CYCLIN_ScPCL1-like"/>
    <property type="match status" value="1"/>
</dbReference>
<dbReference type="GO" id="GO:0016538">
    <property type="term" value="F:cyclin-dependent protein serine/threonine kinase regulator activity"/>
    <property type="evidence" value="ECO:0007669"/>
    <property type="project" value="TreeGrafter"/>
</dbReference>
<dbReference type="Pfam" id="PF00134">
    <property type="entry name" value="Cyclin_N"/>
    <property type="match status" value="1"/>
</dbReference>
<dbReference type="InterPro" id="IPR006671">
    <property type="entry name" value="Cyclin_N"/>
</dbReference>
<dbReference type="Gene3D" id="1.10.472.10">
    <property type="entry name" value="Cyclin-like"/>
    <property type="match status" value="1"/>
</dbReference>
<feature type="region of interest" description="Disordered" evidence="3">
    <location>
        <begin position="312"/>
        <end position="353"/>
    </location>
</feature>
<feature type="compositionally biased region" description="Low complexity" evidence="3">
    <location>
        <begin position="312"/>
        <end position="321"/>
    </location>
</feature>
<dbReference type="AlphaFoldDB" id="A0A8J5JJ21"/>